<reference evidence="2" key="4">
    <citation type="submission" date="2019-03" db="UniProtKB">
        <authorList>
            <consortium name="EnsemblPlants"/>
        </authorList>
    </citation>
    <scope>IDENTIFICATION</scope>
</reference>
<name>A0A453LD33_AEGTS</name>
<feature type="compositionally biased region" description="Basic and acidic residues" evidence="1">
    <location>
        <begin position="156"/>
        <end position="165"/>
    </location>
</feature>
<keyword evidence="3" id="KW-1185">Reference proteome</keyword>
<reference evidence="3" key="1">
    <citation type="journal article" date="2014" name="Science">
        <title>Ancient hybridizations among the ancestral genomes of bread wheat.</title>
        <authorList>
            <consortium name="International Wheat Genome Sequencing Consortium,"/>
            <person name="Marcussen T."/>
            <person name="Sandve S.R."/>
            <person name="Heier L."/>
            <person name="Spannagl M."/>
            <person name="Pfeifer M."/>
            <person name="Jakobsen K.S."/>
            <person name="Wulff B.B."/>
            <person name="Steuernagel B."/>
            <person name="Mayer K.F."/>
            <person name="Olsen O.A."/>
        </authorList>
    </citation>
    <scope>NUCLEOTIDE SEQUENCE [LARGE SCALE GENOMIC DNA]</scope>
    <source>
        <strain evidence="3">cv. AL8/78</strain>
    </source>
</reference>
<feature type="region of interest" description="Disordered" evidence="1">
    <location>
        <begin position="155"/>
        <end position="174"/>
    </location>
</feature>
<accession>A0A453LD33</accession>
<reference evidence="3" key="2">
    <citation type="journal article" date="2017" name="Nat. Plants">
        <title>The Aegilops tauschii genome reveals multiple impacts of transposons.</title>
        <authorList>
            <person name="Zhao G."/>
            <person name="Zou C."/>
            <person name="Li K."/>
            <person name="Wang K."/>
            <person name="Li T."/>
            <person name="Gao L."/>
            <person name="Zhang X."/>
            <person name="Wang H."/>
            <person name="Yang Z."/>
            <person name="Liu X."/>
            <person name="Jiang W."/>
            <person name="Mao L."/>
            <person name="Kong X."/>
            <person name="Jiao Y."/>
            <person name="Jia J."/>
        </authorList>
    </citation>
    <scope>NUCLEOTIDE SEQUENCE [LARGE SCALE GENOMIC DNA]</scope>
    <source>
        <strain evidence="3">cv. AL8/78</strain>
    </source>
</reference>
<reference evidence="2" key="3">
    <citation type="journal article" date="2017" name="Nature">
        <title>Genome sequence of the progenitor of the wheat D genome Aegilops tauschii.</title>
        <authorList>
            <person name="Luo M.C."/>
            <person name="Gu Y.Q."/>
            <person name="Puiu D."/>
            <person name="Wang H."/>
            <person name="Twardziok S.O."/>
            <person name="Deal K.R."/>
            <person name="Huo N."/>
            <person name="Zhu T."/>
            <person name="Wang L."/>
            <person name="Wang Y."/>
            <person name="McGuire P.E."/>
            <person name="Liu S."/>
            <person name="Long H."/>
            <person name="Ramasamy R.K."/>
            <person name="Rodriguez J.C."/>
            <person name="Van S.L."/>
            <person name="Yuan L."/>
            <person name="Wang Z."/>
            <person name="Xia Z."/>
            <person name="Xiao L."/>
            <person name="Anderson O.D."/>
            <person name="Ouyang S."/>
            <person name="Liang Y."/>
            <person name="Zimin A.V."/>
            <person name="Pertea G."/>
            <person name="Qi P."/>
            <person name="Bennetzen J.L."/>
            <person name="Dai X."/>
            <person name="Dawson M.W."/>
            <person name="Muller H.G."/>
            <person name="Kugler K."/>
            <person name="Rivarola-Duarte L."/>
            <person name="Spannagl M."/>
            <person name="Mayer K.F.X."/>
            <person name="Lu F.H."/>
            <person name="Bevan M.W."/>
            <person name="Leroy P."/>
            <person name="Li P."/>
            <person name="You F.M."/>
            <person name="Sun Q."/>
            <person name="Liu Z."/>
            <person name="Lyons E."/>
            <person name="Wicker T."/>
            <person name="Salzberg S.L."/>
            <person name="Devos K.M."/>
            <person name="Dvorak J."/>
        </authorList>
    </citation>
    <scope>NUCLEOTIDE SEQUENCE [LARGE SCALE GENOMIC DNA]</scope>
    <source>
        <strain evidence="2">cv. AL8/78</strain>
    </source>
</reference>
<feature type="region of interest" description="Disordered" evidence="1">
    <location>
        <begin position="1"/>
        <end position="51"/>
    </location>
</feature>
<evidence type="ECO:0000313" key="2">
    <source>
        <dbReference type="EnsemblPlants" id="AET5Gv20719700.5"/>
    </source>
</evidence>
<dbReference type="Proteomes" id="UP000015105">
    <property type="component" value="Chromosome 5D"/>
</dbReference>
<dbReference type="AlphaFoldDB" id="A0A453LD33"/>
<proteinExistence type="predicted"/>
<evidence type="ECO:0000256" key="1">
    <source>
        <dbReference type="SAM" id="MobiDB-lite"/>
    </source>
</evidence>
<feature type="region of interest" description="Disordered" evidence="1">
    <location>
        <begin position="209"/>
        <end position="228"/>
    </location>
</feature>
<reference evidence="2" key="5">
    <citation type="journal article" date="2021" name="G3 (Bethesda)">
        <title>Aegilops tauschii genome assembly Aet v5.0 features greater sequence contiguity and improved annotation.</title>
        <authorList>
            <person name="Wang L."/>
            <person name="Zhu T."/>
            <person name="Rodriguez J.C."/>
            <person name="Deal K.R."/>
            <person name="Dubcovsky J."/>
            <person name="McGuire P.E."/>
            <person name="Lux T."/>
            <person name="Spannagl M."/>
            <person name="Mayer K.F.X."/>
            <person name="Baldrich P."/>
            <person name="Meyers B.C."/>
            <person name="Huo N."/>
            <person name="Gu Y.Q."/>
            <person name="Zhou H."/>
            <person name="Devos K.M."/>
            <person name="Bennetzen J.L."/>
            <person name="Unver T."/>
            <person name="Budak H."/>
            <person name="Gulick P.J."/>
            <person name="Galiba G."/>
            <person name="Kalapos B."/>
            <person name="Nelson D.R."/>
            <person name="Li P."/>
            <person name="You F.M."/>
            <person name="Luo M.C."/>
            <person name="Dvorak J."/>
        </authorList>
    </citation>
    <scope>NUCLEOTIDE SEQUENCE [LARGE SCALE GENOMIC DNA]</scope>
    <source>
        <strain evidence="2">cv. AL8/78</strain>
    </source>
</reference>
<feature type="compositionally biased region" description="Low complexity" evidence="1">
    <location>
        <begin position="31"/>
        <end position="51"/>
    </location>
</feature>
<dbReference type="Gramene" id="AET5Gv20719700.5">
    <property type="protein sequence ID" value="AET5Gv20719700.5"/>
    <property type="gene ID" value="AET5Gv20719700"/>
</dbReference>
<protein>
    <submittedName>
        <fullName evidence="2">Uncharacterized protein</fullName>
    </submittedName>
</protein>
<dbReference type="EnsemblPlants" id="AET5Gv20719700.5">
    <property type="protein sequence ID" value="AET5Gv20719700.5"/>
    <property type="gene ID" value="AET5Gv20719700"/>
</dbReference>
<sequence>HATPTDGRRRRIPVRPAQDGVDGAAEEAGGEDQVQGDAPPAVPRRAASGAVRAVGVRGTRARQQGDKALARHLPHRRDGGASARLRLARSLRKRRLPQLRRFRLAYAARPRRWVFQLQQRAGDQGRRRRRCRGVPAADCNRCTVEVLGHGVSALRSETHDGEKDAQGSPTPSELFTSSDLLDEHWFGGMDAGSYYASLAQGMLMEPPSARTWSEDGGEYSGVYTPLSN</sequence>
<evidence type="ECO:0000313" key="3">
    <source>
        <dbReference type="Proteomes" id="UP000015105"/>
    </source>
</evidence>
<organism evidence="2 3">
    <name type="scientific">Aegilops tauschii subsp. strangulata</name>
    <name type="common">Goatgrass</name>
    <dbReference type="NCBI Taxonomy" id="200361"/>
    <lineage>
        <taxon>Eukaryota</taxon>
        <taxon>Viridiplantae</taxon>
        <taxon>Streptophyta</taxon>
        <taxon>Embryophyta</taxon>
        <taxon>Tracheophyta</taxon>
        <taxon>Spermatophyta</taxon>
        <taxon>Magnoliopsida</taxon>
        <taxon>Liliopsida</taxon>
        <taxon>Poales</taxon>
        <taxon>Poaceae</taxon>
        <taxon>BOP clade</taxon>
        <taxon>Pooideae</taxon>
        <taxon>Triticodae</taxon>
        <taxon>Triticeae</taxon>
        <taxon>Triticinae</taxon>
        <taxon>Aegilops</taxon>
    </lineage>
</organism>